<organism evidence="1 2">
    <name type="scientific">Habropoda laboriosa</name>
    <dbReference type="NCBI Taxonomy" id="597456"/>
    <lineage>
        <taxon>Eukaryota</taxon>
        <taxon>Metazoa</taxon>
        <taxon>Ecdysozoa</taxon>
        <taxon>Arthropoda</taxon>
        <taxon>Hexapoda</taxon>
        <taxon>Insecta</taxon>
        <taxon>Pterygota</taxon>
        <taxon>Neoptera</taxon>
        <taxon>Endopterygota</taxon>
        <taxon>Hymenoptera</taxon>
        <taxon>Apocrita</taxon>
        <taxon>Aculeata</taxon>
        <taxon>Apoidea</taxon>
        <taxon>Anthophila</taxon>
        <taxon>Apidae</taxon>
        <taxon>Habropoda</taxon>
    </lineage>
</organism>
<dbReference type="EMBL" id="KQ414672">
    <property type="protein sequence ID" value="KOC64178.1"/>
    <property type="molecule type" value="Genomic_DNA"/>
</dbReference>
<evidence type="ECO:0008006" key="3">
    <source>
        <dbReference type="Google" id="ProtNLM"/>
    </source>
</evidence>
<name>A0A0L7R005_9HYME</name>
<gene>
    <name evidence="1" type="ORF">WH47_12480</name>
</gene>
<dbReference type="AlphaFoldDB" id="A0A0L7R005"/>
<accession>A0A0L7R005</accession>
<feature type="non-terminal residue" evidence="1">
    <location>
        <position position="1"/>
    </location>
</feature>
<proteinExistence type="predicted"/>
<sequence length="104" mass="11833">TGETNEIGVLAVGTCNPQISSQQIKHESTISKRNVLRIFARYFHPYHIGLHKDLHGTDFMNPAVFCQRAQHETQMNATFSSSILFIDETTFTNHGNLNLHDTQY</sequence>
<keyword evidence="2" id="KW-1185">Reference proteome</keyword>
<protein>
    <recommendedName>
        <fullName evidence="3">Histone-lysine N-methyltransferase SETMAR</fullName>
    </recommendedName>
</protein>
<reference evidence="1 2" key="1">
    <citation type="submission" date="2015-07" db="EMBL/GenBank/DDBJ databases">
        <title>The genome of Habropoda laboriosa.</title>
        <authorList>
            <person name="Pan H."/>
            <person name="Kapheim K."/>
        </authorList>
    </citation>
    <scope>NUCLEOTIDE SEQUENCE [LARGE SCALE GENOMIC DNA]</scope>
    <source>
        <strain evidence="1">0110345459</strain>
    </source>
</reference>
<evidence type="ECO:0000313" key="1">
    <source>
        <dbReference type="EMBL" id="KOC64178.1"/>
    </source>
</evidence>
<dbReference type="Proteomes" id="UP000053825">
    <property type="component" value="Unassembled WGS sequence"/>
</dbReference>
<evidence type="ECO:0000313" key="2">
    <source>
        <dbReference type="Proteomes" id="UP000053825"/>
    </source>
</evidence>
<dbReference type="PANTHER" id="PTHR47326:SF1">
    <property type="entry name" value="HTH PSQ-TYPE DOMAIN-CONTAINING PROTEIN"/>
    <property type="match status" value="1"/>
</dbReference>
<dbReference type="PANTHER" id="PTHR47326">
    <property type="entry name" value="TRANSPOSABLE ELEMENT TC3 TRANSPOSASE-LIKE PROTEIN"/>
    <property type="match status" value="1"/>
</dbReference>